<name>A0A1B6H3Z2_9HEMI</name>
<dbReference type="AlphaFoldDB" id="A0A1B6H3Z2"/>
<accession>A0A1B6H3Z2</accession>
<organism evidence="1">
    <name type="scientific">Cuerna arida</name>
    <dbReference type="NCBI Taxonomy" id="1464854"/>
    <lineage>
        <taxon>Eukaryota</taxon>
        <taxon>Metazoa</taxon>
        <taxon>Ecdysozoa</taxon>
        <taxon>Arthropoda</taxon>
        <taxon>Hexapoda</taxon>
        <taxon>Insecta</taxon>
        <taxon>Pterygota</taxon>
        <taxon>Neoptera</taxon>
        <taxon>Paraneoptera</taxon>
        <taxon>Hemiptera</taxon>
        <taxon>Auchenorrhyncha</taxon>
        <taxon>Membracoidea</taxon>
        <taxon>Cicadellidae</taxon>
        <taxon>Cicadellinae</taxon>
        <taxon>Proconiini</taxon>
        <taxon>Cuerna</taxon>
    </lineage>
</organism>
<reference evidence="1" key="1">
    <citation type="submission" date="2015-11" db="EMBL/GenBank/DDBJ databases">
        <title>De novo transcriptome assembly of four potential Pierce s Disease insect vectors from Arizona vineyards.</title>
        <authorList>
            <person name="Tassone E.E."/>
        </authorList>
    </citation>
    <scope>NUCLEOTIDE SEQUENCE</scope>
</reference>
<dbReference type="EMBL" id="GECZ01000368">
    <property type="protein sequence ID" value="JAS69401.1"/>
    <property type="molecule type" value="Transcribed_RNA"/>
</dbReference>
<evidence type="ECO:0000313" key="1">
    <source>
        <dbReference type="EMBL" id="JAS69401.1"/>
    </source>
</evidence>
<protein>
    <submittedName>
        <fullName evidence="1">Uncharacterized protein</fullName>
    </submittedName>
</protein>
<gene>
    <name evidence="1" type="ORF">g.10285</name>
</gene>
<proteinExistence type="predicted"/>
<sequence length="102" mass="11820">MLQVDRRVAKRRGNAEDSHYFDQWQEEWAQDTGKAEWTKRLIPDLRLWVNRKHGECSYHLTQVLSGHGCFGAYKRRFAIADDTVETQTLSGILFSTAQDGGY</sequence>